<gene>
    <name evidence="6" type="ORF">Adt_26192</name>
</gene>
<evidence type="ECO:0000313" key="7">
    <source>
        <dbReference type="Proteomes" id="UP001604336"/>
    </source>
</evidence>
<comment type="similarity">
    <text evidence="1">Belongs to the transglutaminase-like superfamily. PNGase family.</text>
</comment>
<dbReference type="EMBL" id="JBFOLK010000008">
    <property type="protein sequence ID" value="KAL2490564.1"/>
    <property type="molecule type" value="Genomic_DNA"/>
</dbReference>
<dbReference type="SMART" id="SM00460">
    <property type="entry name" value="TGc"/>
    <property type="match status" value="1"/>
</dbReference>
<comment type="caution">
    <text evidence="6">The sequence shown here is derived from an EMBL/GenBank/DDBJ whole genome shotgun (WGS) entry which is preliminary data.</text>
</comment>
<dbReference type="SUPFAM" id="SSF54001">
    <property type="entry name" value="Cysteine proteinases"/>
    <property type="match status" value="1"/>
</dbReference>
<dbReference type="InterPro" id="IPR002931">
    <property type="entry name" value="Transglutaminase-like"/>
</dbReference>
<evidence type="ECO:0000256" key="1">
    <source>
        <dbReference type="ARBA" id="ARBA00009390"/>
    </source>
</evidence>
<dbReference type="Gene3D" id="3.10.620.30">
    <property type="match status" value="1"/>
</dbReference>
<name>A0ABD1RQ72_9LAMI</name>
<protein>
    <submittedName>
        <fullName evidence="6">Peptide-N(4)-(N-acetyl-beta-glucosaminyl)asparagine amidase</fullName>
    </submittedName>
</protein>
<keyword evidence="4" id="KW-0732">Signal</keyword>
<evidence type="ECO:0000256" key="3">
    <source>
        <dbReference type="ARBA" id="ARBA00022833"/>
    </source>
</evidence>
<organism evidence="6 7">
    <name type="scientific">Abeliophyllum distichum</name>
    <dbReference type="NCBI Taxonomy" id="126358"/>
    <lineage>
        <taxon>Eukaryota</taxon>
        <taxon>Viridiplantae</taxon>
        <taxon>Streptophyta</taxon>
        <taxon>Embryophyta</taxon>
        <taxon>Tracheophyta</taxon>
        <taxon>Spermatophyta</taxon>
        <taxon>Magnoliopsida</taxon>
        <taxon>eudicotyledons</taxon>
        <taxon>Gunneridae</taxon>
        <taxon>Pentapetalae</taxon>
        <taxon>asterids</taxon>
        <taxon>lamiids</taxon>
        <taxon>Lamiales</taxon>
        <taxon>Oleaceae</taxon>
        <taxon>Forsythieae</taxon>
        <taxon>Abeliophyllum</taxon>
    </lineage>
</organism>
<reference evidence="7" key="1">
    <citation type="submission" date="2024-07" db="EMBL/GenBank/DDBJ databases">
        <title>Two chromosome-level genome assemblies of Korean endemic species Abeliophyllum distichum and Forsythia ovata (Oleaceae).</title>
        <authorList>
            <person name="Jang H."/>
        </authorList>
    </citation>
    <scope>NUCLEOTIDE SEQUENCE [LARGE SCALE GENOMIC DNA]</scope>
</reference>
<evidence type="ECO:0000256" key="2">
    <source>
        <dbReference type="ARBA" id="ARBA00022723"/>
    </source>
</evidence>
<feature type="signal peptide" evidence="4">
    <location>
        <begin position="1"/>
        <end position="18"/>
    </location>
</feature>
<sequence>MSLFSHLIFSINVAASYARNVTRFPRYNDPMKLLETRKGRCGEWANCFTLYCRAFGYESRLILDFTDHVWTECFSSYLGRWMHLDPCEGIYDNPLLYEKGYLS</sequence>
<keyword evidence="2" id="KW-0479">Metal-binding</keyword>
<dbReference type="InterPro" id="IPR038765">
    <property type="entry name" value="Papain-like_cys_pep_sf"/>
</dbReference>
<dbReference type="Proteomes" id="UP001604336">
    <property type="component" value="Unassembled WGS sequence"/>
</dbReference>
<dbReference type="GO" id="GO:0046872">
    <property type="term" value="F:metal ion binding"/>
    <property type="evidence" value="ECO:0007669"/>
    <property type="project" value="UniProtKB-KW"/>
</dbReference>
<evidence type="ECO:0000313" key="6">
    <source>
        <dbReference type="EMBL" id="KAL2490564.1"/>
    </source>
</evidence>
<dbReference type="InterPro" id="IPR050883">
    <property type="entry name" value="PNGase"/>
</dbReference>
<evidence type="ECO:0000256" key="4">
    <source>
        <dbReference type="SAM" id="SignalP"/>
    </source>
</evidence>
<dbReference type="AlphaFoldDB" id="A0ABD1RQ72"/>
<proteinExistence type="inferred from homology"/>
<feature type="chain" id="PRO_5044811263" evidence="4">
    <location>
        <begin position="19"/>
        <end position="103"/>
    </location>
</feature>
<keyword evidence="7" id="KW-1185">Reference proteome</keyword>
<dbReference type="Pfam" id="PF01841">
    <property type="entry name" value="Transglut_core"/>
    <property type="match status" value="1"/>
</dbReference>
<dbReference type="PANTHER" id="PTHR12143">
    <property type="entry name" value="PEPTIDE N-GLYCANASE PNGASE -RELATED"/>
    <property type="match status" value="1"/>
</dbReference>
<accession>A0ABD1RQ72</accession>
<keyword evidence="3" id="KW-0862">Zinc</keyword>
<feature type="domain" description="Transglutaminase-like" evidence="5">
    <location>
        <begin position="33"/>
        <end position="88"/>
    </location>
</feature>
<evidence type="ECO:0000259" key="5">
    <source>
        <dbReference type="SMART" id="SM00460"/>
    </source>
</evidence>
<dbReference type="PANTHER" id="PTHR12143:SF19">
    <property type="entry name" value="PEPTIDE-N(4)-(N-ACETYL-BETA-GLUCOSAMINYL)ASPARAGINE AMIDASE"/>
    <property type="match status" value="1"/>
</dbReference>